<proteinExistence type="predicted"/>
<dbReference type="AlphaFoldDB" id="A0A3M0KB15"/>
<sequence>MSQEEILRKFIKRVQAMKDTDHNGEDNFASDFMLKILETVEYSRCCFLKCETEFEWFETVLHGLILVVGEGYRTGFFEKPPEASPMFNRANASSSKRNPLLAKAKPISDGGSTSGITYLRRKPQKSYCTEVIVVREEQSENICEKQPCRHPGETNQLTLVYGVGMNLSSCQLLVPEAEQICINGARLIPNLKNPKIIKKKPFYPYLIIM</sequence>
<name>A0A3M0KB15_HIRRU</name>
<evidence type="ECO:0000313" key="1">
    <source>
        <dbReference type="EMBL" id="RMC10379.1"/>
    </source>
</evidence>
<dbReference type="OrthoDB" id="10600026at2759"/>
<accession>A0A3M0KB15</accession>
<protein>
    <submittedName>
        <fullName evidence="1">Uncharacterized protein</fullName>
    </submittedName>
</protein>
<dbReference type="Proteomes" id="UP000269221">
    <property type="component" value="Unassembled WGS sequence"/>
</dbReference>
<comment type="caution">
    <text evidence="1">The sequence shown here is derived from an EMBL/GenBank/DDBJ whole genome shotgun (WGS) entry which is preliminary data.</text>
</comment>
<reference evidence="1 2" key="1">
    <citation type="submission" date="2018-07" db="EMBL/GenBank/DDBJ databases">
        <title>A high quality draft genome assembly of the barn swallow (H. rustica rustica).</title>
        <authorList>
            <person name="Formenti G."/>
            <person name="Chiara M."/>
            <person name="Poveda L."/>
            <person name="Francoijs K.-J."/>
            <person name="Bonisoli-Alquati A."/>
            <person name="Canova L."/>
            <person name="Gianfranceschi L."/>
            <person name="Horner D.S."/>
            <person name="Saino N."/>
        </authorList>
    </citation>
    <scope>NUCLEOTIDE SEQUENCE [LARGE SCALE GENOMIC DNA]</scope>
    <source>
        <strain evidence="1">Chelidonia</strain>
        <tissue evidence="1">Blood</tissue>
    </source>
</reference>
<organism evidence="1 2">
    <name type="scientific">Hirundo rustica rustica</name>
    <dbReference type="NCBI Taxonomy" id="333673"/>
    <lineage>
        <taxon>Eukaryota</taxon>
        <taxon>Metazoa</taxon>
        <taxon>Chordata</taxon>
        <taxon>Craniata</taxon>
        <taxon>Vertebrata</taxon>
        <taxon>Euteleostomi</taxon>
        <taxon>Archelosauria</taxon>
        <taxon>Archosauria</taxon>
        <taxon>Dinosauria</taxon>
        <taxon>Saurischia</taxon>
        <taxon>Theropoda</taxon>
        <taxon>Coelurosauria</taxon>
        <taxon>Aves</taxon>
        <taxon>Neognathae</taxon>
        <taxon>Neoaves</taxon>
        <taxon>Telluraves</taxon>
        <taxon>Australaves</taxon>
        <taxon>Passeriformes</taxon>
        <taxon>Sylvioidea</taxon>
        <taxon>Hirundinidae</taxon>
        <taxon>Hirundo</taxon>
    </lineage>
</organism>
<evidence type="ECO:0000313" key="2">
    <source>
        <dbReference type="Proteomes" id="UP000269221"/>
    </source>
</evidence>
<dbReference type="EMBL" id="QRBI01000112">
    <property type="protein sequence ID" value="RMC10379.1"/>
    <property type="molecule type" value="Genomic_DNA"/>
</dbReference>
<dbReference type="STRING" id="333673.A0A3M0KB15"/>
<gene>
    <name evidence="1" type="ORF">DUI87_13182</name>
</gene>
<keyword evidence="2" id="KW-1185">Reference proteome</keyword>